<evidence type="ECO:0000313" key="2">
    <source>
        <dbReference type="EMBL" id="ATA67511.1"/>
    </source>
</evidence>
<dbReference type="KEGG" id="ccyn:CGC48_02040"/>
<keyword evidence="1" id="KW-0812">Transmembrane</keyword>
<keyword evidence="1" id="KW-1133">Transmembrane helix</keyword>
<dbReference type="RefSeq" id="WP_098028263.1">
    <property type="nucleotide sequence ID" value="NZ_CP022378.1"/>
</dbReference>
<reference evidence="2 3" key="1">
    <citation type="journal article" date="2017" name="Genome Announc.">
        <title>Twelve Complete Reference Genomes of Clinical Isolates in the Capnocytophaga Genus.</title>
        <authorList>
            <person name="Villarma A."/>
            <person name="Gulvik C.A."/>
            <person name="Rowe L.A."/>
            <person name="Sheth M."/>
            <person name="Juieng P."/>
            <person name="Nicholson A.C."/>
            <person name="Loparev V.N."/>
            <person name="McQuiston J.R."/>
        </authorList>
    </citation>
    <scope>NUCLEOTIDE SEQUENCE [LARGE SCALE GENOMIC DNA]</scope>
    <source>
        <strain evidence="2 3">G7591</strain>
    </source>
</reference>
<accession>A0A286NTT4</accession>
<name>A0A286NTT4_9FLAO</name>
<feature type="transmembrane region" description="Helical" evidence="1">
    <location>
        <begin position="86"/>
        <end position="104"/>
    </location>
</feature>
<dbReference type="Proteomes" id="UP000242855">
    <property type="component" value="Chromosome"/>
</dbReference>
<evidence type="ECO:0000256" key="1">
    <source>
        <dbReference type="SAM" id="Phobius"/>
    </source>
</evidence>
<dbReference type="GeneID" id="96780573"/>
<keyword evidence="1" id="KW-0472">Membrane</keyword>
<feature type="transmembrane region" description="Helical" evidence="1">
    <location>
        <begin position="54"/>
        <end position="74"/>
    </location>
</feature>
<protein>
    <submittedName>
        <fullName evidence="2">Uncharacterized protein</fullName>
    </submittedName>
</protein>
<feature type="transmembrane region" description="Helical" evidence="1">
    <location>
        <begin position="128"/>
        <end position="148"/>
    </location>
</feature>
<organism evidence="2 3">
    <name type="scientific">Capnocytophaga cynodegmi</name>
    <dbReference type="NCBI Taxonomy" id="28189"/>
    <lineage>
        <taxon>Bacteria</taxon>
        <taxon>Pseudomonadati</taxon>
        <taxon>Bacteroidota</taxon>
        <taxon>Flavobacteriia</taxon>
        <taxon>Flavobacteriales</taxon>
        <taxon>Flavobacteriaceae</taxon>
        <taxon>Capnocytophaga</taxon>
    </lineage>
</organism>
<proteinExistence type="predicted"/>
<dbReference type="EMBL" id="CP022378">
    <property type="protein sequence ID" value="ATA67511.1"/>
    <property type="molecule type" value="Genomic_DNA"/>
</dbReference>
<evidence type="ECO:0000313" key="3">
    <source>
        <dbReference type="Proteomes" id="UP000242855"/>
    </source>
</evidence>
<dbReference type="AlphaFoldDB" id="A0A286NTT4"/>
<gene>
    <name evidence="2" type="ORF">CGC48_02040</name>
</gene>
<sequence length="151" mass="18100">MNKKELKNKEKTKLKSFRDIIQYLYYRFSYFYEKKESPTGAEIRGFSVLGTLFVIKYFTILFFLNVTCLSIYVDKILKVESKLEKYIKVIISLIIILGLVYYAIGKPTYWILRTRFNEEPINQRRKRGWIIVGYIIFTIILFVSSIYVNQK</sequence>